<evidence type="ECO:0000256" key="4">
    <source>
        <dbReference type="ARBA" id="ARBA00044129"/>
    </source>
</evidence>
<dbReference type="GO" id="GO:0003723">
    <property type="term" value="F:RNA binding"/>
    <property type="evidence" value="ECO:0007669"/>
    <property type="project" value="InterPro"/>
</dbReference>
<dbReference type="GO" id="GO:0005840">
    <property type="term" value="C:ribosome"/>
    <property type="evidence" value="ECO:0007669"/>
    <property type="project" value="UniProtKB-KW"/>
</dbReference>
<dbReference type="AlphaFoldDB" id="A0A835WSS7"/>
<dbReference type="GO" id="GO:0003735">
    <property type="term" value="F:structural constituent of ribosome"/>
    <property type="evidence" value="ECO:0007669"/>
    <property type="project" value="InterPro"/>
</dbReference>
<keyword evidence="3" id="KW-0687">Ribonucleoprotein</keyword>
<evidence type="ECO:0000256" key="3">
    <source>
        <dbReference type="ARBA" id="ARBA00023274"/>
    </source>
</evidence>
<dbReference type="HAMAP" id="MF_01363">
    <property type="entry name" value="Ribosomal_bL21"/>
    <property type="match status" value="1"/>
</dbReference>
<reference evidence="6" key="1">
    <citation type="journal article" date="2020" name="bioRxiv">
        <title>Comparative genomics of Chlamydomonas.</title>
        <authorList>
            <person name="Craig R.J."/>
            <person name="Hasan A.R."/>
            <person name="Ness R.W."/>
            <person name="Keightley P.D."/>
        </authorList>
    </citation>
    <scope>NUCLEOTIDE SEQUENCE</scope>
    <source>
        <strain evidence="6">CCAP 11/173</strain>
    </source>
</reference>
<evidence type="ECO:0000256" key="2">
    <source>
        <dbReference type="ARBA" id="ARBA00022980"/>
    </source>
</evidence>
<accession>A0A835WSS7</accession>
<dbReference type="InterPro" id="IPR036164">
    <property type="entry name" value="bL21-like_sf"/>
</dbReference>
<name>A0A835WSS7_9CHLO</name>
<evidence type="ECO:0000313" key="7">
    <source>
        <dbReference type="Proteomes" id="UP000613740"/>
    </source>
</evidence>
<comment type="caution">
    <text evidence="6">The sequence shown here is derived from an EMBL/GenBank/DDBJ whole genome shotgun (WGS) entry which is preliminary data.</text>
</comment>
<dbReference type="Proteomes" id="UP000613740">
    <property type="component" value="Unassembled WGS sequence"/>
</dbReference>
<dbReference type="InterPro" id="IPR001787">
    <property type="entry name" value="Ribosomal_bL21"/>
</dbReference>
<evidence type="ECO:0000256" key="5">
    <source>
        <dbReference type="SAM" id="MobiDB-lite"/>
    </source>
</evidence>
<dbReference type="EMBL" id="JAEHOD010000004">
    <property type="protein sequence ID" value="KAG2453040.1"/>
    <property type="molecule type" value="Genomic_DNA"/>
</dbReference>
<gene>
    <name evidence="6" type="ORF">HYH02_002375</name>
</gene>
<dbReference type="GO" id="GO:0005737">
    <property type="term" value="C:cytoplasm"/>
    <property type="evidence" value="ECO:0007669"/>
    <property type="project" value="UniProtKB-ARBA"/>
</dbReference>
<proteinExistence type="inferred from homology"/>
<keyword evidence="7" id="KW-1185">Reference proteome</keyword>
<dbReference type="SUPFAM" id="SSF141091">
    <property type="entry name" value="L21p-like"/>
    <property type="match status" value="1"/>
</dbReference>
<dbReference type="GO" id="GO:1990904">
    <property type="term" value="C:ribonucleoprotein complex"/>
    <property type="evidence" value="ECO:0007669"/>
    <property type="project" value="UniProtKB-KW"/>
</dbReference>
<dbReference type="InterPro" id="IPR028909">
    <property type="entry name" value="bL21-like"/>
</dbReference>
<feature type="region of interest" description="Disordered" evidence="5">
    <location>
        <begin position="76"/>
        <end position="97"/>
    </location>
</feature>
<keyword evidence="2" id="KW-0689">Ribosomal protein</keyword>
<dbReference type="OrthoDB" id="5994at2759"/>
<dbReference type="Pfam" id="PF00829">
    <property type="entry name" value="Ribosomal_L21p"/>
    <property type="match status" value="1"/>
</dbReference>
<feature type="region of interest" description="Disordered" evidence="5">
    <location>
        <begin position="151"/>
        <end position="183"/>
    </location>
</feature>
<dbReference type="PANTHER" id="PTHR21349">
    <property type="entry name" value="50S RIBOSOMAL PROTEIN L21"/>
    <property type="match status" value="1"/>
</dbReference>
<comment type="similarity">
    <text evidence="1">Belongs to the bacterial ribosomal protein bL21 family.</text>
</comment>
<evidence type="ECO:0000256" key="1">
    <source>
        <dbReference type="ARBA" id="ARBA00008563"/>
    </source>
</evidence>
<feature type="compositionally biased region" description="Low complexity" evidence="5">
    <location>
        <begin position="76"/>
        <end position="96"/>
    </location>
</feature>
<dbReference type="PANTHER" id="PTHR21349:SF0">
    <property type="entry name" value="LARGE RIBOSOMAL SUBUNIT PROTEIN BL21M"/>
    <property type="match status" value="1"/>
</dbReference>
<sequence length="373" mass="40373">MSLVRAALSQLADSTSYGILGINRTCWGASTSGASLPSSISGLRLLRTLAGSGDDRVPLSFSARLTADPPFQLSSAAASSSTAGAPSAPTPQSSSPWLPALGASLRPLFATSPRPPLGQQLRGYKSNKRSLKPLNTAATWQAVQPLLAEQRQRAAVEGVSPQDSADGGRSPPPQPGRRRWRPRLGPIVDTCLPPIPAVPLPVEYKRVGMITGQYELEPERTFAVVELAGSQYKVTTDDVLFVNQLKGVDVNDVLALERVLLLGSRAETVVGRPYVPGGVVLAAVEEHFRDGKVHVFKKKRRKRYRKYQAPRPHLTTLRILQVRGIDPAPGDESARLPELPVALLDARYESVLRLAGRGEQRQEEVEEQRQVAV</sequence>
<dbReference type="NCBIfam" id="TIGR00061">
    <property type="entry name" value="L21"/>
    <property type="match status" value="1"/>
</dbReference>
<protein>
    <recommendedName>
        <fullName evidence="4">Large ribosomal subunit protein bL21m</fullName>
    </recommendedName>
</protein>
<evidence type="ECO:0000313" key="6">
    <source>
        <dbReference type="EMBL" id="KAG2453040.1"/>
    </source>
</evidence>
<dbReference type="GO" id="GO:0006412">
    <property type="term" value="P:translation"/>
    <property type="evidence" value="ECO:0007669"/>
    <property type="project" value="InterPro"/>
</dbReference>
<organism evidence="6 7">
    <name type="scientific">Chlamydomonas schloesseri</name>
    <dbReference type="NCBI Taxonomy" id="2026947"/>
    <lineage>
        <taxon>Eukaryota</taxon>
        <taxon>Viridiplantae</taxon>
        <taxon>Chlorophyta</taxon>
        <taxon>core chlorophytes</taxon>
        <taxon>Chlorophyceae</taxon>
        <taxon>CS clade</taxon>
        <taxon>Chlamydomonadales</taxon>
        <taxon>Chlamydomonadaceae</taxon>
        <taxon>Chlamydomonas</taxon>
    </lineage>
</organism>